<feature type="compositionally biased region" description="Basic and acidic residues" evidence="1">
    <location>
        <begin position="1"/>
        <end position="43"/>
    </location>
</feature>
<feature type="region of interest" description="Disordered" evidence="1">
    <location>
        <begin position="1"/>
        <end position="59"/>
    </location>
</feature>
<organism evidence="2 3">
    <name type="scientific">Paramecium sonneborni</name>
    <dbReference type="NCBI Taxonomy" id="65129"/>
    <lineage>
        <taxon>Eukaryota</taxon>
        <taxon>Sar</taxon>
        <taxon>Alveolata</taxon>
        <taxon>Ciliophora</taxon>
        <taxon>Intramacronucleata</taxon>
        <taxon>Oligohymenophorea</taxon>
        <taxon>Peniculida</taxon>
        <taxon>Parameciidae</taxon>
        <taxon>Paramecium</taxon>
    </lineage>
</organism>
<accession>A0A8S1MUY7</accession>
<evidence type="ECO:0000313" key="3">
    <source>
        <dbReference type="Proteomes" id="UP000692954"/>
    </source>
</evidence>
<dbReference type="AlphaFoldDB" id="A0A8S1MUY7"/>
<evidence type="ECO:0000313" key="2">
    <source>
        <dbReference type="EMBL" id="CAD8084907.1"/>
    </source>
</evidence>
<protein>
    <submittedName>
        <fullName evidence="2">Uncharacterized protein</fullName>
    </submittedName>
</protein>
<comment type="caution">
    <text evidence="2">The sequence shown here is derived from an EMBL/GenBank/DDBJ whole genome shotgun (WGS) entry which is preliminary data.</text>
</comment>
<feature type="compositionally biased region" description="Polar residues" evidence="1">
    <location>
        <begin position="44"/>
        <end position="59"/>
    </location>
</feature>
<feature type="compositionally biased region" description="Acidic residues" evidence="1">
    <location>
        <begin position="123"/>
        <end position="135"/>
    </location>
</feature>
<dbReference type="OrthoDB" id="311001at2759"/>
<name>A0A8S1MUY7_9CILI</name>
<keyword evidence="3" id="KW-1185">Reference proteome</keyword>
<sequence>MAQQGEELKGKIDESQKGQNEQKEQSVQQQEEKNAEDSQEKPKNQSQSQSLFSGLNSGQNLFNNSGINLKPGQLFTGNILSSSTQPTSELFSQLFKNTNVEINCGKTQSEINQQISKPAENNNQDDDEEDDDEEDQKYLYSDFKYEQNADLEQIIKQDLEKFRRNANQILEKGTVSIEKAKNEESYFFIYRNQTQQIIYAGQLIKGLSKTRPLGQKQENLLLKAVSKKEQENQQELQQVDDKKQLVIDILKLMFTTKEGAEEFKKQLEKVLQ</sequence>
<feature type="region of interest" description="Disordered" evidence="1">
    <location>
        <begin position="112"/>
        <end position="135"/>
    </location>
</feature>
<dbReference type="Proteomes" id="UP000692954">
    <property type="component" value="Unassembled WGS sequence"/>
</dbReference>
<dbReference type="EMBL" id="CAJJDN010000047">
    <property type="protein sequence ID" value="CAD8084907.1"/>
    <property type="molecule type" value="Genomic_DNA"/>
</dbReference>
<evidence type="ECO:0000256" key="1">
    <source>
        <dbReference type="SAM" id="MobiDB-lite"/>
    </source>
</evidence>
<gene>
    <name evidence="2" type="ORF">PSON_ATCC_30995.1.T0470242</name>
</gene>
<reference evidence="2" key="1">
    <citation type="submission" date="2021-01" db="EMBL/GenBank/DDBJ databases">
        <authorList>
            <consortium name="Genoscope - CEA"/>
            <person name="William W."/>
        </authorList>
    </citation>
    <scope>NUCLEOTIDE SEQUENCE</scope>
</reference>
<proteinExistence type="predicted"/>